<evidence type="ECO:0000313" key="7">
    <source>
        <dbReference type="EMBL" id="VAW11175.1"/>
    </source>
</evidence>
<keyword evidence="4" id="KW-0028">Amino-acid biosynthesis</keyword>
<sequence>MAGNVFGTLFKLMTFGESHGVAIGGVLDGCPSGIILDLEAIQNDLNRRKPGQSAIVTQRKEPDTVEFLSGIFEGKTTGTPIGFTIHNTNQKSHDYSHIKDSYRPSHADYVYDQKYGFRDYRGGGRSSARETASRVVAGAIAKQFLSSIRINAFVSQVGNLRLEKDYKELDLSLIESNPVRCPDPAMAKKMEEHIKEVRSEGDTIGGVISCVIQHVPVGLGEPVFDKLHAELGKAMLSINAVKGFEYGSGFEGVKMRGSQHNDQYNNDGTTRTNNSGGIQGGISNGMDIYFNVAFKPVATVLRAYETIDKKGNTVQTQGKGRHDPCVVPRAVPIVEAMAALVLADFTLLNRSVEL</sequence>
<dbReference type="GO" id="GO:0009423">
    <property type="term" value="P:chorismate biosynthetic process"/>
    <property type="evidence" value="ECO:0007669"/>
    <property type="project" value="UniProtKB-UniPathway"/>
</dbReference>
<dbReference type="PIRSF" id="PIRSF001456">
    <property type="entry name" value="Chorismate_synth"/>
    <property type="match status" value="1"/>
</dbReference>
<organism evidence="7">
    <name type="scientific">hydrothermal vent metagenome</name>
    <dbReference type="NCBI Taxonomy" id="652676"/>
    <lineage>
        <taxon>unclassified sequences</taxon>
        <taxon>metagenomes</taxon>
        <taxon>ecological metagenomes</taxon>
    </lineage>
</organism>
<reference evidence="7" key="1">
    <citation type="submission" date="2018-06" db="EMBL/GenBank/DDBJ databases">
        <authorList>
            <person name="Zhirakovskaya E."/>
        </authorList>
    </citation>
    <scope>NUCLEOTIDE SEQUENCE</scope>
</reference>
<dbReference type="NCBIfam" id="NF003793">
    <property type="entry name" value="PRK05382.1"/>
    <property type="match status" value="1"/>
</dbReference>
<dbReference type="PROSITE" id="PS00787">
    <property type="entry name" value="CHORISMATE_SYNTHASE_1"/>
    <property type="match status" value="1"/>
</dbReference>
<dbReference type="PANTHER" id="PTHR21085:SF0">
    <property type="entry name" value="CHORISMATE SYNTHASE"/>
    <property type="match status" value="1"/>
</dbReference>
<dbReference type="Pfam" id="PF01264">
    <property type="entry name" value="Chorismate_synt"/>
    <property type="match status" value="1"/>
</dbReference>
<evidence type="ECO:0000256" key="3">
    <source>
        <dbReference type="ARBA" id="ARBA00013036"/>
    </source>
</evidence>
<dbReference type="InterPro" id="IPR020541">
    <property type="entry name" value="Chorismate_synthase_CS"/>
</dbReference>
<dbReference type="SUPFAM" id="SSF103263">
    <property type="entry name" value="Chorismate synthase, AroC"/>
    <property type="match status" value="1"/>
</dbReference>
<gene>
    <name evidence="7" type="ORF">MNBD_BACTEROID03-907</name>
</gene>
<dbReference type="EC" id="4.2.3.5" evidence="3"/>
<evidence type="ECO:0000256" key="5">
    <source>
        <dbReference type="ARBA" id="ARBA00023141"/>
    </source>
</evidence>
<dbReference type="Gene3D" id="3.60.150.10">
    <property type="entry name" value="Chorismate synthase AroC"/>
    <property type="match status" value="1"/>
</dbReference>
<dbReference type="HAMAP" id="MF_00300">
    <property type="entry name" value="Chorismate_synth"/>
    <property type="match status" value="1"/>
</dbReference>
<dbReference type="AlphaFoldDB" id="A0A3B0SYS2"/>
<dbReference type="UniPathway" id="UPA00053">
    <property type="reaction ID" value="UER00090"/>
</dbReference>
<dbReference type="GO" id="GO:0005829">
    <property type="term" value="C:cytosol"/>
    <property type="evidence" value="ECO:0007669"/>
    <property type="project" value="TreeGrafter"/>
</dbReference>
<protein>
    <recommendedName>
        <fullName evidence="3">chorismate synthase</fullName>
        <ecNumber evidence="3">4.2.3.5</ecNumber>
    </recommendedName>
</protein>
<dbReference type="GO" id="GO:0008652">
    <property type="term" value="P:amino acid biosynthetic process"/>
    <property type="evidence" value="ECO:0007669"/>
    <property type="project" value="UniProtKB-KW"/>
</dbReference>
<dbReference type="CDD" id="cd07304">
    <property type="entry name" value="Chorismate_synthase"/>
    <property type="match status" value="1"/>
</dbReference>
<proteinExistence type="inferred from homology"/>
<dbReference type="EMBL" id="UOEL01000050">
    <property type="protein sequence ID" value="VAW11175.1"/>
    <property type="molecule type" value="Genomic_DNA"/>
</dbReference>
<evidence type="ECO:0000256" key="4">
    <source>
        <dbReference type="ARBA" id="ARBA00022605"/>
    </source>
</evidence>
<dbReference type="NCBIfam" id="TIGR00033">
    <property type="entry name" value="aroC"/>
    <property type="match status" value="1"/>
</dbReference>
<dbReference type="PANTHER" id="PTHR21085">
    <property type="entry name" value="CHORISMATE SYNTHASE"/>
    <property type="match status" value="1"/>
</dbReference>
<accession>A0A3B0SYS2</accession>
<evidence type="ECO:0000256" key="6">
    <source>
        <dbReference type="ARBA" id="ARBA00023239"/>
    </source>
</evidence>
<evidence type="ECO:0000256" key="1">
    <source>
        <dbReference type="ARBA" id="ARBA00005044"/>
    </source>
</evidence>
<evidence type="ECO:0000256" key="2">
    <source>
        <dbReference type="ARBA" id="ARBA00008014"/>
    </source>
</evidence>
<dbReference type="InterPro" id="IPR000453">
    <property type="entry name" value="Chorismate_synth"/>
</dbReference>
<dbReference type="FunFam" id="3.60.150.10:FF:000003">
    <property type="entry name" value="Chorismate synthase"/>
    <property type="match status" value="1"/>
</dbReference>
<comment type="similarity">
    <text evidence="2">Belongs to the chorismate synthase family.</text>
</comment>
<dbReference type="GO" id="GO:0004107">
    <property type="term" value="F:chorismate synthase activity"/>
    <property type="evidence" value="ECO:0007669"/>
    <property type="project" value="UniProtKB-EC"/>
</dbReference>
<name>A0A3B0SYS2_9ZZZZ</name>
<dbReference type="GO" id="GO:0010181">
    <property type="term" value="F:FMN binding"/>
    <property type="evidence" value="ECO:0007669"/>
    <property type="project" value="TreeGrafter"/>
</dbReference>
<comment type="pathway">
    <text evidence="1">Metabolic intermediate biosynthesis; chorismate biosynthesis; chorismate from D-erythrose 4-phosphate and phosphoenolpyruvate: step 7/7.</text>
</comment>
<dbReference type="GO" id="GO:0009073">
    <property type="term" value="P:aromatic amino acid family biosynthetic process"/>
    <property type="evidence" value="ECO:0007669"/>
    <property type="project" value="UniProtKB-KW"/>
</dbReference>
<keyword evidence="5" id="KW-0057">Aromatic amino acid biosynthesis</keyword>
<dbReference type="PROSITE" id="PS00789">
    <property type="entry name" value="CHORISMATE_SYNTHASE_3"/>
    <property type="match status" value="1"/>
</dbReference>
<dbReference type="PROSITE" id="PS00788">
    <property type="entry name" value="CHORISMATE_SYNTHASE_2"/>
    <property type="match status" value="1"/>
</dbReference>
<keyword evidence="6 7" id="KW-0456">Lyase</keyword>
<dbReference type="InterPro" id="IPR035904">
    <property type="entry name" value="Chorismate_synth_AroC_sf"/>
</dbReference>